<evidence type="ECO:0000313" key="2">
    <source>
        <dbReference type="Proteomes" id="UP000289886"/>
    </source>
</evidence>
<dbReference type="EMBL" id="SCEB01000095">
    <property type="protein sequence ID" value="RXN01036.1"/>
    <property type="molecule type" value="Genomic_DNA"/>
</dbReference>
<evidence type="ECO:0000313" key="1">
    <source>
        <dbReference type="EMBL" id="RXN01036.1"/>
    </source>
</evidence>
<reference evidence="1 2" key="1">
    <citation type="submission" date="2019-01" db="EMBL/GenBank/DDBJ databases">
        <title>Draft Genome and Complete Hox-Cluster Characterization of the Sterlet Sturgeon (Acipenser ruthenus).</title>
        <authorList>
            <person name="Wei Q."/>
        </authorList>
    </citation>
    <scope>NUCLEOTIDE SEQUENCE [LARGE SCALE GENOMIC DNA]</scope>
    <source>
        <strain evidence="1">WHYD16114868_AA</strain>
        <tissue evidence="1">Blood</tissue>
    </source>
</reference>
<sequence length="225" mass="26012">MPTAILYLGYDFTTYADGLKDKMAVESVKEKCKGMLVQMARQLLAQLPASISILEKLDMLHPKEALSQLKRPITTIAQEFQVVCQDIRETKKQWSNLTNKTWDKIADESSFWFEVYEDRDAAGDRRFSHVALFALAILTLSVSNAAVEQTFSTVTIMKTKLRNRLQCKTLESLLQVKYCLKWRGQDCSSFHRTPQMLQKFNSNMISPRNRTAWKLYSWKPTFLVP</sequence>
<evidence type="ECO:0008006" key="3">
    <source>
        <dbReference type="Google" id="ProtNLM"/>
    </source>
</evidence>
<accession>A0A662YY33</accession>
<organism evidence="1 2">
    <name type="scientific">Acipenser ruthenus</name>
    <name type="common">Sterlet sturgeon</name>
    <dbReference type="NCBI Taxonomy" id="7906"/>
    <lineage>
        <taxon>Eukaryota</taxon>
        <taxon>Metazoa</taxon>
        <taxon>Chordata</taxon>
        <taxon>Craniata</taxon>
        <taxon>Vertebrata</taxon>
        <taxon>Euteleostomi</taxon>
        <taxon>Actinopterygii</taxon>
        <taxon>Chondrostei</taxon>
        <taxon>Acipenseriformes</taxon>
        <taxon>Acipenseridae</taxon>
        <taxon>Acipenser</taxon>
    </lineage>
</organism>
<dbReference type="AlphaFoldDB" id="A0A662YY33"/>
<keyword evidence="2" id="KW-1185">Reference proteome</keyword>
<name>A0A662YY33_ACIRT</name>
<dbReference type="Proteomes" id="UP000289886">
    <property type="component" value="Unassembled WGS sequence"/>
</dbReference>
<protein>
    <recommendedName>
        <fullName evidence="3">HAT C-terminal dimerisation domain-containing protein</fullName>
    </recommendedName>
</protein>
<dbReference type="SUPFAM" id="SSF53098">
    <property type="entry name" value="Ribonuclease H-like"/>
    <property type="match status" value="1"/>
</dbReference>
<proteinExistence type="predicted"/>
<gene>
    <name evidence="1" type="ORF">EOD39_8100</name>
</gene>
<dbReference type="InterPro" id="IPR012337">
    <property type="entry name" value="RNaseH-like_sf"/>
</dbReference>
<comment type="caution">
    <text evidence="1">The sequence shown here is derived from an EMBL/GenBank/DDBJ whole genome shotgun (WGS) entry which is preliminary data.</text>
</comment>